<dbReference type="EMBL" id="AP018165">
    <property type="protein sequence ID" value="BAX98897.1"/>
    <property type="molecule type" value="Genomic_DNA"/>
</dbReference>
<proteinExistence type="predicted"/>
<gene>
    <name evidence="1" type="ORF">MSTE_03597</name>
</gene>
<keyword evidence="2" id="KW-1185">Reference proteome</keyword>
<reference evidence="1 2" key="2">
    <citation type="journal article" date="2017" name="Int. J. Syst. Evol. Microbiol.">
        <title>Mycobacterium stephanolepidis sp. nov., a rapidly growing species related to Mycobacterium chelonae, isolated from marine teleost fish, Stephanolepis cirrhifer.</title>
        <authorList>
            <person name="Fukano H."/>
            <person name="Wada S."/>
            <person name="Kurata O."/>
            <person name="Katayama K."/>
            <person name="Fujiwara N."/>
            <person name="Hoshino Y."/>
        </authorList>
    </citation>
    <scope>NUCLEOTIDE SEQUENCE [LARGE SCALE GENOMIC DNA]</scope>
    <source>
        <strain evidence="1 2">NJB0901</strain>
    </source>
</reference>
<reference evidence="2" key="1">
    <citation type="journal article" date="2017" name="Genome Announc.">
        <title>Complete Genome Sequence of Mycobacterium stephanolepidis.</title>
        <authorList>
            <person name="Fukano H."/>
            <person name="Yoshida M."/>
            <person name="Katayama Y."/>
            <person name="Omatsu T."/>
            <person name="Mizutani T."/>
            <person name="Kurata O."/>
            <person name="Wada S."/>
            <person name="Hoshino Y."/>
        </authorList>
    </citation>
    <scope>NUCLEOTIDE SEQUENCE [LARGE SCALE GENOMIC DNA]</scope>
    <source>
        <strain evidence="2">NJB0901</strain>
    </source>
</reference>
<dbReference type="KEGG" id="mste:MSTE_03597"/>
<evidence type="ECO:0000313" key="1">
    <source>
        <dbReference type="EMBL" id="BAX98897.1"/>
    </source>
</evidence>
<dbReference type="Proteomes" id="UP000217954">
    <property type="component" value="Chromosome"/>
</dbReference>
<dbReference type="OrthoDB" id="9988993at2"/>
<dbReference type="RefSeq" id="WP_096503180.1">
    <property type="nucleotide sequence ID" value="NZ_AP018165.1"/>
</dbReference>
<protein>
    <submittedName>
        <fullName evidence="1">Uncharacterized protein</fullName>
    </submittedName>
</protein>
<name>A0A1Z4F130_9MYCO</name>
<accession>A0A1Z4F130</accession>
<dbReference type="AlphaFoldDB" id="A0A1Z4F130"/>
<organism evidence="1 2">
    <name type="scientific">[Mycobacterium] stephanolepidis</name>
    <dbReference type="NCBI Taxonomy" id="1520670"/>
    <lineage>
        <taxon>Bacteria</taxon>
        <taxon>Bacillati</taxon>
        <taxon>Actinomycetota</taxon>
        <taxon>Actinomycetes</taxon>
        <taxon>Mycobacteriales</taxon>
        <taxon>Mycobacteriaceae</taxon>
        <taxon>Mycobacteroides</taxon>
    </lineage>
</organism>
<evidence type="ECO:0000313" key="2">
    <source>
        <dbReference type="Proteomes" id="UP000217954"/>
    </source>
</evidence>
<sequence>MARRPEPGLEAAAKMWDAAALLAEINHAYGDGVRHSWNPFELRVTAQLLEARHAAKRAAS</sequence>